<dbReference type="Pfam" id="PF05227">
    <property type="entry name" value="CHASE3"/>
    <property type="match status" value="1"/>
</dbReference>
<keyword evidence="14" id="KW-1185">Reference proteome</keyword>
<evidence type="ECO:0000259" key="11">
    <source>
        <dbReference type="PROSITE" id="PS50112"/>
    </source>
</evidence>
<feature type="domain" description="Histidine kinase" evidence="10">
    <location>
        <begin position="593"/>
        <end position="808"/>
    </location>
</feature>
<dbReference type="InterPro" id="IPR013656">
    <property type="entry name" value="PAS_4"/>
</dbReference>
<dbReference type="SUPFAM" id="SSF55874">
    <property type="entry name" value="ATPase domain of HSP90 chaperone/DNA topoisomerase II/histidine kinase"/>
    <property type="match status" value="1"/>
</dbReference>
<dbReference type="EMBL" id="VWPK01000014">
    <property type="protein sequence ID" value="KAA5612130.1"/>
    <property type="molecule type" value="Genomic_DNA"/>
</dbReference>
<keyword evidence="8" id="KW-0902">Two-component regulatory system</keyword>
<evidence type="ECO:0000259" key="10">
    <source>
        <dbReference type="PROSITE" id="PS50109"/>
    </source>
</evidence>
<dbReference type="RefSeq" id="WP_150040737.1">
    <property type="nucleotide sequence ID" value="NZ_OW485601.1"/>
</dbReference>
<evidence type="ECO:0000259" key="12">
    <source>
        <dbReference type="PROSITE" id="PS50113"/>
    </source>
</evidence>
<dbReference type="PANTHER" id="PTHR43065:SF10">
    <property type="entry name" value="PEROXIDE STRESS-ACTIVATED HISTIDINE KINASE MAK3"/>
    <property type="match status" value="1"/>
</dbReference>
<feature type="transmembrane region" description="Helical" evidence="9">
    <location>
        <begin position="159"/>
        <end position="183"/>
    </location>
</feature>
<protein>
    <recommendedName>
        <fullName evidence="2">histidine kinase</fullName>
        <ecNumber evidence="2">2.7.13.3</ecNumber>
    </recommendedName>
</protein>
<evidence type="ECO:0000256" key="5">
    <source>
        <dbReference type="ARBA" id="ARBA00022741"/>
    </source>
</evidence>
<dbReference type="AlphaFoldDB" id="A0A5M6IUZ4"/>
<dbReference type="SUPFAM" id="SSF47384">
    <property type="entry name" value="Homodimeric domain of signal transducing histidine kinase"/>
    <property type="match status" value="1"/>
</dbReference>
<keyword evidence="7" id="KW-0067">ATP-binding</keyword>
<dbReference type="OrthoDB" id="9795133at2"/>
<evidence type="ECO:0000313" key="14">
    <source>
        <dbReference type="Proteomes" id="UP000325255"/>
    </source>
</evidence>
<feature type="transmembrane region" description="Helical" evidence="9">
    <location>
        <begin position="195"/>
        <end position="213"/>
    </location>
</feature>
<evidence type="ECO:0000256" key="7">
    <source>
        <dbReference type="ARBA" id="ARBA00022840"/>
    </source>
</evidence>
<dbReference type="SMART" id="SM00387">
    <property type="entry name" value="HATPase_c"/>
    <property type="match status" value="1"/>
</dbReference>
<dbReference type="GO" id="GO:0000155">
    <property type="term" value="F:phosphorelay sensor kinase activity"/>
    <property type="evidence" value="ECO:0007669"/>
    <property type="project" value="InterPro"/>
</dbReference>
<keyword evidence="9" id="KW-1133">Transmembrane helix</keyword>
<evidence type="ECO:0000313" key="13">
    <source>
        <dbReference type="EMBL" id="KAA5612130.1"/>
    </source>
</evidence>
<name>A0A5M6IUZ4_9PROT</name>
<reference evidence="13 14" key="1">
    <citation type="submission" date="2019-09" db="EMBL/GenBank/DDBJ databases">
        <title>Genome sequence of Rhodovastum atsumiense, a diverse member of the Acetobacteraceae family of non-sulfur purple photosynthetic bacteria.</title>
        <authorList>
            <person name="Meyer T."/>
            <person name="Kyndt J."/>
        </authorList>
    </citation>
    <scope>NUCLEOTIDE SEQUENCE [LARGE SCALE GENOMIC DNA]</scope>
    <source>
        <strain evidence="13 14">DSM 21279</strain>
    </source>
</reference>
<dbReference type="InterPro" id="IPR036097">
    <property type="entry name" value="HisK_dim/P_sf"/>
</dbReference>
<dbReference type="Pfam" id="PF02518">
    <property type="entry name" value="HATPase_c"/>
    <property type="match status" value="1"/>
</dbReference>
<dbReference type="Proteomes" id="UP000325255">
    <property type="component" value="Unassembled WGS sequence"/>
</dbReference>
<keyword evidence="9" id="KW-0472">Membrane</keyword>
<evidence type="ECO:0000256" key="1">
    <source>
        <dbReference type="ARBA" id="ARBA00000085"/>
    </source>
</evidence>
<sequence length="840" mass="88224">MIPLPAVQNPAGSLGLLLPRAAAAMAGTIALAVLVGWMLDIRPLKSVLPGLAAMQPWSATGMLLGAFALRFATCGTRVAKAVSVLAALALAVVACLPLIEDATGLAPGTDLALFTTAVLTEQPSAYSHPGRMALLTALGYETIAAALLFAHARSQAGRAVFSALATIALIPPAMGLLNYAFGIEQLAAVLQRSPIAIHTAFGIALLAGGTLALRRDAGWMRVAAEQGRIGWFTAALFGTSGLFLVFGIYAALQGGTAARVGEEAALHLERLMFALTNAVTHQRGYLLTGEDRYLAPYEAARRQVGDRLDDAMDMLGERHGIMLPAPQLERLLRLAGNMMAMLTEAVTLQRAGDVAGALALVRSGQIQTVMEATHAEIEAISTAVASDVRFAESRALTGASLACIGSLSLLMLALAALATSARSRRATRDDIAASEARLRNLVETLDLGTFITQGPDGVIRFWSKGCERLYGLATRDVVGRPGSSLFPSPWPVQIAQIRMALEQDGEWIGDVRHVTHDGRALAVAMHAVLRRDADGKPHEILTAITDVTAQRLAEATVKAQEDALRTVNQRARELESGLLHAARVSAVGEAAAVMAHEIAHPLSGAATFLHGCETLLGSGQHASQEMLKDGLHRAQDAIGRARSVVQQLRRFLRKDTGQLLPMEVNSAVHEAVELAALDFERHGGRILWDLPPALPEIIGDRTQIQQVVVNLVRNAIEAMEDAGSAVRELYVATARTESGIEITVADTGPGLPASFTTRPFSAFASNKPTGLGLGLSISRSIIDAHGGKLSFETGPQGTMFRIALPAADAAGDDAAGDDAADNDAACACGAFPAPPAQGRA</sequence>
<dbReference type="CDD" id="cd19410">
    <property type="entry name" value="HK9-like_sensor"/>
    <property type="match status" value="1"/>
</dbReference>
<keyword evidence="4" id="KW-0808">Transferase</keyword>
<feature type="domain" description="PAC" evidence="12">
    <location>
        <begin position="507"/>
        <end position="559"/>
    </location>
</feature>
<dbReference type="InterPro" id="IPR005467">
    <property type="entry name" value="His_kinase_dom"/>
</dbReference>
<keyword evidence="6" id="KW-0418">Kinase</keyword>
<dbReference type="SMART" id="SM00388">
    <property type="entry name" value="HisKA"/>
    <property type="match status" value="1"/>
</dbReference>
<dbReference type="PANTHER" id="PTHR43065">
    <property type="entry name" value="SENSOR HISTIDINE KINASE"/>
    <property type="match status" value="1"/>
</dbReference>
<dbReference type="InterPro" id="IPR000014">
    <property type="entry name" value="PAS"/>
</dbReference>
<evidence type="ECO:0000256" key="9">
    <source>
        <dbReference type="SAM" id="Phobius"/>
    </source>
</evidence>
<dbReference type="Gene3D" id="3.30.565.10">
    <property type="entry name" value="Histidine kinase-like ATPase, C-terminal domain"/>
    <property type="match status" value="1"/>
</dbReference>
<feature type="transmembrane region" description="Helical" evidence="9">
    <location>
        <begin position="132"/>
        <end position="152"/>
    </location>
</feature>
<dbReference type="Gene3D" id="3.30.450.20">
    <property type="entry name" value="PAS domain"/>
    <property type="match status" value="1"/>
</dbReference>
<dbReference type="SMART" id="SM00091">
    <property type="entry name" value="PAS"/>
    <property type="match status" value="1"/>
</dbReference>
<evidence type="ECO:0000256" key="8">
    <source>
        <dbReference type="ARBA" id="ARBA00023012"/>
    </source>
</evidence>
<dbReference type="InterPro" id="IPR004358">
    <property type="entry name" value="Sig_transdc_His_kin-like_C"/>
</dbReference>
<dbReference type="Pfam" id="PF08448">
    <property type="entry name" value="PAS_4"/>
    <property type="match status" value="1"/>
</dbReference>
<dbReference type="CDD" id="cd00130">
    <property type="entry name" value="PAS"/>
    <property type="match status" value="1"/>
</dbReference>
<evidence type="ECO:0000256" key="3">
    <source>
        <dbReference type="ARBA" id="ARBA00022553"/>
    </source>
</evidence>
<dbReference type="SUPFAM" id="SSF55785">
    <property type="entry name" value="PYP-like sensor domain (PAS domain)"/>
    <property type="match status" value="1"/>
</dbReference>
<dbReference type="InterPro" id="IPR035965">
    <property type="entry name" value="PAS-like_dom_sf"/>
</dbReference>
<dbReference type="Gene3D" id="1.10.287.130">
    <property type="match status" value="1"/>
</dbReference>
<proteinExistence type="predicted"/>
<dbReference type="NCBIfam" id="TIGR00229">
    <property type="entry name" value="sensory_box"/>
    <property type="match status" value="1"/>
</dbReference>
<feature type="transmembrane region" description="Helical" evidence="9">
    <location>
        <begin position="51"/>
        <end position="69"/>
    </location>
</feature>
<dbReference type="PROSITE" id="PS50109">
    <property type="entry name" value="HIS_KIN"/>
    <property type="match status" value="1"/>
</dbReference>
<dbReference type="PRINTS" id="PR00344">
    <property type="entry name" value="BCTRLSENSOR"/>
</dbReference>
<evidence type="ECO:0000256" key="4">
    <source>
        <dbReference type="ARBA" id="ARBA00022679"/>
    </source>
</evidence>
<organism evidence="13 14">
    <name type="scientific">Rhodovastum atsumiense</name>
    <dbReference type="NCBI Taxonomy" id="504468"/>
    <lineage>
        <taxon>Bacteria</taxon>
        <taxon>Pseudomonadati</taxon>
        <taxon>Pseudomonadota</taxon>
        <taxon>Alphaproteobacteria</taxon>
        <taxon>Acetobacterales</taxon>
        <taxon>Acetobacteraceae</taxon>
        <taxon>Rhodovastum</taxon>
    </lineage>
</organism>
<dbReference type="InterPro" id="IPR003661">
    <property type="entry name" value="HisK_dim/P_dom"/>
</dbReference>
<dbReference type="InterPro" id="IPR036890">
    <property type="entry name" value="HATPase_C_sf"/>
</dbReference>
<dbReference type="InterPro" id="IPR007891">
    <property type="entry name" value="CHASE3"/>
</dbReference>
<keyword evidence="5" id="KW-0547">Nucleotide-binding</keyword>
<dbReference type="InterPro" id="IPR000700">
    <property type="entry name" value="PAS-assoc_C"/>
</dbReference>
<evidence type="ECO:0000256" key="2">
    <source>
        <dbReference type="ARBA" id="ARBA00012438"/>
    </source>
</evidence>
<comment type="caution">
    <text evidence="13">The sequence shown here is derived from an EMBL/GenBank/DDBJ whole genome shotgun (WGS) entry which is preliminary data.</text>
</comment>
<dbReference type="InterPro" id="IPR003594">
    <property type="entry name" value="HATPase_dom"/>
</dbReference>
<keyword evidence="3" id="KW-0597">Phosphoprotein</keyword>
<keyword evidence="9" id="KW-0812">Transmembrane</keyword>
<dbReference type="PROSITE" id="PS50113">
    <property type="entry name" value="PAC"/>
    <property type="match status" value="1"/>
</dbReference>
<feature type="transmembrane region" description="Helical" evidence="9">
    <location>
        <begin position="21"/>
        <end position="39"/>
    </location>
</feature>
<dbReference type="EC" id="2.7.13.3" evidence="2"/>
<feature type="transmembrane region" description="Helical" evidence="9">
    <location>
        <begin position="229"/>
        <end position="252"/>
    </location>
</feature>
<dbReference type="GO" id="GO:0005524">
    <property type="term" value="F:ATP binding"/>
    <property type="evidence" value="ECO:0007669"/>
    <property type="project" value="UniProtKB-KW"/>
</dbReference>
<dbReference type="PROSITE" id="PS50112">
    <property type="entry name" value="PAS"/>
    <property type="match status" value="1"/>
</dbReference>
<gene>
    <name evidence="13" type="ORF">F1189_10710</name>
</gene>
<feature type="transmembrane region" description="Helical" evidence="9">
    <location>
        <begin position="81"/>
        <end position="99"/>
    </location>
</feature>
<evidence type="ECO:0000256" key="6">
    <source>
        <dbReference type="ARBA" id="ARBA00022777"/>
    </source>
</evidence>
<accession>A0A5M6IUZ4</accession>
<feature type="domain" description="PAS" evidence="11">
    <location>
        <begin position="434"/>
        <end position="504"/>
    </location>
</feature>
<comment type="catalytic activity">
    <reaction evidence="1">
        <text>ATP + protein L-histidine = ADP + protein N-phospho-L-histidine.</text>
        <dbReference type="EC" id="2.7.13.3"/>
    </reaction>
</comment>